<evidence type="ECO:0000259" key="8">
    <source>
        <dbReference type="PROSITE" id="PS50109"/>
    </source>
</evidence>
<evidence type="ECO:0000256" key="1">
    <source>
        <dbReference type="ARBA" id="ARBA00000085"/>
    </source>
</evidence>
<evidence type="ECO:0000313" key="10">
    <source>
        <dbReference type="Proteomes" id="UP000046155"/>
    </source>
</evidence>
<evidence type="ECO:0000313" key="9">
    <source>
        <dbReference type="EMBL" id="CEO87700.1"/>
    </source>
</evidence>
<evidence type="ECO:0000256" key="3">
    <source>
        <dbReference type="ARBA" id="ARBA00012438"/>
    </source>
</evidence>
<keyword evidence="5" id="KW-0808">Transferase</keyword>
<sequence>MITILIDNAIKNTPQDGSISVQLQGDKNKIELRVTNTGRGIPAEHLEKVFERFYRVETSRARENGGYGLGLAIAKSIVEQHKGKIYARSNPGVDTTFIVELLVQPKAVLALKQAWQK</sequence>
<dbReference type="InterPro" id="IPR004358">
    <property type="entry name" value="Sig_transdc_His_kin-like_C"/>
</dbReference>
<keyword evidence="10" id="KW-1185">Reference proteome</keyword>
<reference evidence="10" key="1">
    <citation type="submission" date="2015-01" db="EMBL/GenBank/DDBJ databases">
        <authorList>
            <person name="Manzoor Shahid"/>
            <person name="Zubair Saima"/>
        </authorList>
    </citation>
    <scope>NUCLEOTIDE SEQUENCE [LARGE SCALE GENOMIC DNA]</scope>
    <source>
        <strain evidence="10">Sp3</strain>
    </source>
</reference>
<keyword evidence="7" id="KW-0902">Two-component regulatory system</keyword>
<dbReference type="FunFam" id="3.30.565.10:FF:000006">
    <property type="entry name" value="Sensor histidine kinase WalK"/>
    <property type="match status" value="1"/>
</dbReference>
<dbReference type="InterPro" id="IPR036890">
    <property type="entry name" value="HATPase_C_sf"/>
</dbReference>
<dbReference type="Pfam" id="PF02518">
    <property type="entry name" value="HATPase_c"/>
    <property type="match status" value="1"/>
</dbReference>
<organism evidence="9 10">
    <name type="scientific">Syntrophaceticus schinkii</name>
    <dbReference type="NCBI Taxonomy" id="499207"/>
    <lineage>
        <taxon>Bacteria</taxon>
        <taxon>Bacillati</taxon>
        <taxon>Bacillota</taxon>
        <taxon>Clostridia</taxon>
        <taxon>Thermoanaerobacterales</taxon>
        <taxon>Thermoanaerobacterales Family III. Incertae Sedis</taxon>
        <taxon>Syntrophaceticus</taxon>
    </lineage>
</organism>
<dbReference type="GO" id="GO:0000160">
    <property type="term" value="P:phosphorelay signal transduction system"/>
    <property type="evidence" value="ECO:0007669"/>
    <property type="project" value="UniProtKB-KW"/>
</dbReference>
<dbReference type="InterPro" id="IPR050736">
    <property type="entry name" value="Sensor_HK_Regulatory"/>
</dbReference>
<dbReference type="InterPro" id="IPR005467">
    <property type="entry name" value="His_kinase_dom"/>
</dbReference>
<dbReference type="SUPFAM" id="SSF55874">
    <property type="entry name" value="ATPase domain of HSP90 chaperone/DNA topoisomerase II/histidine kinase"/>
    <property type="match status" value="1"/>
</dbReference>
<evidence type="ECO:0000256" key="2">
    <source>
        <dbReference type="ARBA" id="ARBA00004370"/>
    </source>
</evidence>
<gene>
    <name evidence="9" type="ORF">SSCH_120010</name>
</gene>
<comment type="subcellular location">
    <subcellularLocation>
        <location evidence="2">Membrane</location>
    </subcellularLocation>
</comment>
<keyword evidence="4" id="KW-0597">Phosphoprotein</keyword>
<evidence type="ECO:0000256" key="4">
    <source>
        <dbReference type="ARBA" id="ARBA00022553"/>
    </source>
</evidence>
<dbReference type="PRINTS" id="PR00344">
    <property type="entry name" value="BCTRLSENSOR"/>
</dbReference>
<keyword evidence="6" id="KW-0418">Kinase</keyword>
<dbReference type="SMART" id="SM00387">
    <property type="entry name" value="HATPase_c"/>
    <property type="match status" value="1"/>
</dbReference>
<accession>A0A0B7MCB8</accession>
<dbReference type="GO" id="GO:0004673">
    <property type="term" value="F:protein histidine kinase activity"/>
    <property type="evidence" value="ECO:0007669"/>
    <property type="project" value="UniProtKB-EC"/>
</dbReference>
<dbReference type="PANTHER" id="PTHR43711:SF1">
    <property type="entry name" value="HISTIDINE KINASE 1"/>
    <property type="match status" value="1"/>
</dbReference>
<dbReference type="Proteomes" id="UP000046155">
    <property type="component" value="Unassembled WGS sequence"/>
</dbReference>
<dbReference type="InterPro" id="IPR003594">
    <property type="entry name" value="HATPase_dom"/>
</dbReference>
<dbReference type="Gene3D" id="3.30.565.10">
    <property type="entry name" value="Histidine kinase-like ATPase, C-terminal domain"/>
    <property type="match status" value="1"/>
</dbReference>
<comment type="catalytic activity">
    <reaction evidence="1">
        <text>ATP + protein L-histidine = ADP + protein N-phospho-L-histidine.</text>
        <dbReference type="EC" id="2.7.13.3"/>
    </reaction>
</comment>
<dbReference type="RefSeq" id="WP_198142104.1">
    <property type="nucleotide sequence ID" value="NZ_CDRZ01000024.1"/>
</dbReference>
<dbReference type="CDD" id="cd00075">
    <property type="entry name" value="HATPase"/>
    <property type="match status" value="1"/>
</dbReference>
<evidence type="ECO:0000256" key="6">
    <source>
        <dbReference type="ARBA" id="ARBA00022777"/>
    </source>
</evidence>
<dbReference type="EMBL" id="CDRZ01000024">
    <property type="protein sequence ID" value="CEO87700.1"/>
    <property type="molecule type" value="Genomic_DNA"/>
</dbReference>
<dbReference type="AlphaFoldDB" id="A0A0B7MCB8"/>
<dbReference type="PROSITE" id="PS50109">
    <property type="entry name" value="HIS_KIN"/>
    <property type="match status" value="1"/>
</dbReference>
<protein>
    <recommendedName>
        <fullName evidence="3">histidine kinase</fullName>
        <ecNumber evidence="3">2.7.13.3</ecNumber>
    </recommendedName>
</protein>
<evidence type="ECO:0000256" key="7">
    <source>
        <dbReference type="ARBA" id="ARBA00023012"/>
    </source>
</evidence>
<evidence type="ECO:0000256" key="5">
    <source>
        <dbReference type="ARBA" id="ARBA00022679"/>
    </source>
</evidence>
<name>A0A0B7MCB8_9FIRM</name>
<proteinExistence type="predicted"/>
<dbReference type="PANTHER" id="PTHR43711">
    <property type="entry name" value="TWO-COMPONENT HISTIDINE KINASE"/>
    <property type="match status" value="1"/>
</dbReference>
<dbReference type="EC" id="2.7.13.3" evidence="3"/>
<feature type="domain" description="Histidine kinase" evidence="8">
    <location>
        <begin position="1"/>
        <end position="105"/>
    </location>
</feature>
<dbReference type="GO" id="GO:0016020">
    <property type="term" value="C:membrane"/>
    <property type="evidence" value="ECO:0007669"/>
    <property type="project" value="UniProtKB-SubCell"/>
</dbReference>